<protein>
    <submittedName>
        <fullName evidence="1">Uncharacterized protein</fullName>
    </submittedName>
</protein>
<dbReference type="AlphaFoldDB" id="A0A098LGW7"/>
<evidence type="ECO:0000313" key="1">
    <source>
        <dbReference type="EMBL" id="GAL85263.1"/>
    </source>
</evidence>
<sequence>MIPLTIKPTIIAIIIPDIGYENIIAKTTSTNGREAATAVITIPPLANNKPKK</sequence>
<proteinExistence type="predicted"/>
<name>A0A098LGW7_9BACT</name>
<keyword evidence="2" id="KW-1185">Reference proteome</keyword>
<organism evidence="1 2">
    <name type="scientific">Sporocytophaga myxococcoides</name>
    <dbReference type="NCBI Taxonomy" id="153721"/>
    <lineage>
        <taxon>Bacteria</taxon>
        <taxon>Pseudomonadati</taxon>
        <taxon>Bacteroidota</taxon>
        <taxon>Cytophagia</taxon>
        <taxon>Cytophagales</taxon>
        <taxon>Cytophagaceae</taxon>
        <taxon>Sporocytophaga</taxon>
    </lineage>
</organism>
<comment type="caution">
    <text evidence="1">The sequence shown here is derived from an EMBL/GenBank/DDBJ whole genome shotgun (WGS) entry which is preliminary data.</text>
</comment>
<accession>A0A098LGW7</accession>
<gene>
    <name evidence="1" type="ORF">MYP_2491</name>
</gene>
<dbReference type="EMBL" id="BBLT01000004">
    <property type="protein sequence ID" value="GAL85263.1"/>
    <property type="molecule type" value="Genomic_DNA"/>
</dbReference>
<dbReference type="Proteomes" id="UP000030185">
    <property type="component" value="Unassembled WGS sequence"/>
</dbReference>
<reference evidence="1 2" key="1">
    <citation type="submission" date="2014-09" db="EMBL/GenBank/DDBJ databases">
        <title>Sporocytophaga myxococcoides PG-01 genome sequencing.</title>
        <authorList>
            <person name="Liu L."/>
            <person name="Gao P.J."/>
            <person name="Chen G.J."/>
            <person name="Wang L.S."/>
        </authorList>
    </citation>
    <scope>NUCLEOTIDE SEQUENCE [LARGE SCALE GENOMIC DNA]</scope>
    <source>
        <strain evidence="1 2">PG-01</strain>
    </source>
</reference>
<evidence type="ECO:0000313" key="2">
    <source>
        <dbReference type="Proteomes" id="UP000030185"/>
    </source>
</evidence>